<protein>
    <recommendedName>
        <fullName evidence="4">Sigma-70 family RNA polymerase sigma factor</fullName>
    </recommendedName>
</protein>
<keyword evidence="2" id="KW-0614">Plasmid</keyword>
<dbReference type="Proteomes" id="UP000282170">
    <property type="component" value="Plasmid p1"/>
</dbReference>
<name>A0A494V5Y0_9ACTN</name>
<evidence type="ECO:0008006" key="4">
    <source>
        <dbReference type="Google" id="ProtNLM"/>
    </source>
</evidence>
<dbReference type="KEGG" id="sfug:CNQ36_33920"/>
<evidence type="ECO:0000313" key="2">
    <source>
        <dbReference type="EMBL" id="AYL40406.1"/>
    </source>
</evidence>
<reference evidence="2 3" key="1">
    <citation type="submission" date="2017-09" db="EMBL/GenBank/DDBJ databases">
        <authorList>
            <person name="Zhang H."/>
            <person name="Hu S."/>
            <person name="Xu J."/>
            <person name="He Z."/>
        </authorList>
    </citation>
    <scope>NUCLEOTIDE SEQUENCE [LARGE SCALE GENOMIC DNA]</scope>
    <source>
        <strain evidence="2 3">TXX3120</strain>
        <plasmid evidence="2 3">p1</plasmid>
    </source>
</reference>
<dbReference type="AlphaFoldDB" id="A0A494V5Y0"/>
<geneLocation type="plasmid" evidence="2 3">
    <name>p1</name>
</geneLocation>
<proteinExistence type="predicted"/>
<keyword evidence="3" id="KW-1185">Reference proteome</keyword>
<accession>A0A494V5Y0</accession>
<sequence length="199" mass="22267">MSDTHPLADPTLFSEFYLGNWKSGIAACSRLKLGYEDARDVTHAAMAVVLEAAQRGRLRHPEAFFRQTVLNMACTLIRKQMNGRALLARLGLRPDIDDSASELVTSPSELPHQKVVSDENTRRIIESLQAMAPVYRASIGLEADGYNPRERATLKDVKWGTERQHSSRGKVKAQRMLRELAPDLVPRDQKTESAEGDIK</sequence>
<evidence type="ECO:0000256" key="1">
    <source>
        <dbReference type="SAM" id="MobiDB-lite"/>
    </source>
</evidence>
<feature type="region of interest" description="Disordered" evidence="1">
    <location>
        <begin position="178"/>
        <end position="199"/>
    </location>
</feature>
<dbReference type="EMBL" id="CP023408">
    <property type="protein sequence ID" value="AYL40406.1"/>
    <property type="molecule type" value="Genomic_DNA"/>
</dbReference>
<dbReference type="RefSeq" id="WP_121549552.1">
    <property type="nucleotide sequence ID" value="NZ_CP023408.1"/>
</dbReference>
<organism evidence="2 3">
    <name type="scientific">Streptomyces fungicidicus</name>
    <dbReference type="NCBI Taxonomy" id="68203"/>
    <lineage>
        <taxon>Bacteria</taxon>
        <taxon>Bacillati</taxon>
        <taxon>Actinomycetota</taxon>
        <taxon>Actinomycetes</taxon>
        <taxon>Kitasatosporales</taxon>
        <taxon>Streptomycetaceae</taxon>
        <taxon>Streptomyces</taxon>
    </lineage>
</organism>
<evidence type="ECO:0000313" key="3">
    <source>
        <dbReference type="Proteomes" id="UP000282170"/>
    </source>
</evidence>
<gene>
    <name evidence="2" type="ORF">CNQ36_33920</name>
</gene>